<dbReference type="AlphaFoldDB" id="A0A5C2RWA9"/>
<keyword evidence="3" id="KW-1185">Reference proteome</keyword>
<feature type="region of interest" description="Disordered" evidence="1">
    <location>
        <begin position="206"/>
        <end position="225"/>
    </location>
</feature>
<dbReference type="EMBL" id="ML122299">
    <property type="protein sequence ID" value="RPD55025.1"/>
    <property type="molecule type" value="Genomic_DNA"/>
</dbReference>
<reference evidence="2" key="1">
    <citation type="journal article" date="2018" name="Genome Biol. Evol.">
        <title>Genomics and development of Lentinus tigrinus, a white-rot wood-decaying mushroom with dimorphic fruiting bodies.</title>
        <authorList>
            <person name="Wu B."/>
            <person name="Xu Z."/>
            <person name="Knudson A."/>
            <person name="Carlson A."/>
            <person name="Chen N."/>
            <person name="Kovaka S."/>
            <person name="LaButti K."/>
            <person name="Lipzen A."/>
            <person name="Pennachio C."/>
            <person name="Riley R."/>
            <person name="Schakwitz W."/>
            <person name="Umezawa K."/>
            <person name="Ohm R.A."/>
            <person name="Grigoriev I.V."/>
            <person name="Nagy L.G."/>
            <person name="Gibbons J."/>
            <person name="Hibbett D."/>
        </authorList>
    </citation>
    <scope>NUCLEOTIDE SEQUENCE [LARGE SCALE GENOMIC DNA]</scope>
    <source>
        <strain evidence="2">ALCF2SS1-6</strain>
    </source>
</reference>
<feature type="compositionally biased region" description="Basic and acidic residues" evidence="1">
    <location>
        <begin position="210"/>
        <end position="225"/>
    </location>
</feature>
<dbReference type="OrthoDB" id="2754893at2759"/>
<protein>
    <submittedName>
        <fullName evidence="2">Uncharacterized protein</fullName>
    </submittedName>
</protein>
<evidence type="ECO:0000313" key="2">
    <source>
        <dbReference type="EMBL" id="RPD55025.1"/>
    </source>
</evidence>
<proteinExistence type="predicted"/>
<accession>A0A5C2RWA9</accession>
<evidence type="ECO:0000256" key="1">
    <source>
        <dbReference type="SAM" id="MobiDB-lite"/>
    </source>
</evidence>
<organism evidence="2 3">
    <name type="scientific">Lentinus tigrinus ALCF2SS1-6</name>
    <dbReference type="NCBI Taxonomy" id="1328759"/>
    <lineage>
        <taxon>Eukaryota</taxon>
        <taxon>Fungi</taxon>
        <taxon>Dikarya</taxon>
        <taxon>Basidiomycota</taxon>
        <taxon>Agaricomycotina</taxon>
        <taxon>Agaricomycetes</taxon>
        <taxon>Polyporales</taxon>
        <taxon>Polyporaceae</taxon>
        <taxon>Lentinus</taxon>
    </lineage>
</organism>
<sequence length="307" mass="34681">MRLRSPLAALTAAILNTVNPSQHVSDEMSCSETFHEGYDGASDDPLSSSMSSEQLFDMEFKPTLKLLTKPLEPQPTLQSHDVLMDMIDEQLDMEELDLDEDDISSINSLSPLTPVDMDTGAFLLTDFHPFSEDDSSMTSLLSRLPNISDITRDPADQLEAVPAHKSDRPISNHSGATAAYHVLEVEMVKQYVRDLERGKTWEGTARQGLRAREDRRHHVLDEAPSKRPDEAPLSLLLIENRFAVAVNRAYKSWDPTYQPYPEYRFSLERDPVLNFGVRKPESGSLNELRVERARVLRSGLLPFHPDH</sequence>
<feature type="region of interest" description="Disordered" evidence="1">
    <location>
        <begin position="26"/>
        <end position="51"/>
    </location>
</feature>
<dbReference type="Proteomes" id="UP000313359">
    <property type="component" value="Unassembled WGS sequence"/>
</dbReference>
<name>A0A5C2RWA9_9APHY</name>
<gene>
    <name evidence="2" type="ORF">L227DRAFT_603761</name>
</gene>
<evidence type="ECO:0000313" key="3">
    <source>
        <dbReference type="Proteomes" id="UP000313359"/>
    </source>
</evidence>